<evidence type="ECO:0000313" key="3">
    <source>
        <dbReference type="EMBL" id="GAA3949506.1"/>
    </source>
</evidence>
<dbReference type="SMART" id="SM00554">
    <property type="entry name" value="FAS1"/>
    <property type="match status" value="1"/>
</dbReference>
<comment type="caution">
    <text evidence="3">The sequence shown here is derived from an EMBL/GenBank/DDBJ whole genome shotgun (WGS) entry which is preliminary data.</text>
</comment>
<feature type="domain" description="FAS1" evidence="2">
    <location>
        <begin position="47"/>
        <end position="177"/>
    </location>
</feature>
<feature type="chain" id="PRO_5047163293" description="FAS1 domain-containing protein" evidence="1">
    <location>
        <begin position="24"/>
        <end position="200"/>
    </location>
</feature>
<dbReference type="SUPFAM" id="SSF82153">
    <property type="entry name" value="FAS1 domain"/>
    <property type="match status" value="1"/>
</dbReference>
<dbReference type="InterPro" id="IPR050904">
    <property type="entry name" value="Adhesion/Biosynth-related"/>
</dbReference>
<dbReference type="EMBL" id="BAABBO010000001">
    <property type="protein sequence ID" value="GAA3949506.1"/>
    <property type="molecule type" value="Genomic_DNA"/>
</dbReference>
<feature type="signal peptide" evidence="1">
    <location>
        <begin position="1"/>
        <end position="23"/>
    </location>
</feature>
<proteinExistence type="predicted"/>
<dbReference type="InterPro" id="IPR036378">
    <property type="entry name" value="FAS1_dom_sf"/>
</dbReference>
<accession>A0ABP7NL02</accession>
<gene>
    <name evidence="3" type="ORF">GCM10022278_05850</name>
</gene>
<dbReference type="InterPro" id="IPR000782">
    <property type="entry name" value="FAS1_domain"/>
</dbReference>
<name>A0ABP7NL02_9GAMM</name>
<dbReference type="Gene3D" id="2.30.180.10">
    <property type="entry name" value="FAS1 domain"/>
    <property type="match status" value="1"/>
</dbReference>
<dbReference type="PANTHER" id="PTHR10900">
    <property type="entry name" value="PERIOSTIN-RELATED"/>
    <property type="match status" value="1"/>
</dbReference>
<evidence type="ECO:0000313" key="4">
    <source>
        <dbReference type="Proteomes" id="UP001501337"/>
    </source>
</evidence>
<sequence length="200" mass="20944">MKLKDFLLAAAFSFSLSPVTALAVASNIEDGEVGDGSGAAATEAMGDKDVVGVAIAHGDFSTFVLAVKAAGLEEVLRGEGPYTILAPSNAAFAAIPREQFDALREDHDTLADLLKHHVIKGELSAKQLAERKEVEMMDGATLPIMHKGGVLSIDGIKVLASDIEASNGVLHAIEQVLIPEAVGKRLEQIMNEEDSAAQGN</sequence>
<dbReference type="Pfam" id="PF02469">
    <property type="entry name" value="Fasciclin"/>
    <property type="match status" value="1"/>
</dbReference>
<evidence type="ECO:0000259" key="2">
    <source>
        <dbReference type="PROSITE" id="PS50213"/>
    </source>
</evidence>
<dbReference type="PROSITE" id="PS50213">
    <property type="entry name" value="FAS1"/>
    <property type="match status" value="1"/>
</dbReference>
<reference evidence="4" key="1">
    <citation type="journal article" date="2019" name="Int. J. Syst. Evol. Microbiol.">
        <title>The Global Catalogue of Microorganisms (GCM) 10K type strain sequencing project: providing services to taxonomists for standard genome sequencing and annotation.</title>
        <authorList>
            <consortium name="The Broad Institute Genomics Platform"/>
            <consortium name="The Broad Institute Genome Sequencing Center for Infectious Disease"/>
            <person name="Wu L."/>
            <person name="Ma J."/>
        </authorList>
    </citation>
    <scope>NUCLEOTIDE SEQUENCE [LARGE SCALE GENOMIC DNA]</scope>
    <source>
        <strain evidence="4">JCM 17555</strain>
    </source>
</reference>
<organism evidence="3 4">
    <name type="scientific">Allohahella marinimesophila</name>
    <dbReference type="NCBI Taxonomy" id="1054972"/>
    <lineage>
        <taxon>Bacteria</taxon>
        <taxon>Pseudomonadati</taxon>
        <taxon>Pseudomonadota</taxon>
        <taxon>Gammaproteobacteria</taxon>
        <taxon>Oceanospirillales</taxon>
        <taxon>Hahellaceae</taxon>
        <taxon>Allohahella</taxon>
    </lineage>
</organism>
<evidence type="ECO:0000256" key="1">
    <source>
        <dbReference type="SAM" id="SignalP"/>
    </source>
</evidence>
<keyword evidence="4" id="KW-1185">Reference proteome</keyword>
<keyword evidence="1" id="KW-0732">Signal</keyword>
<dbReference type="RefSeq" id="WP_344803101.1">
    <property type="nucleotide sequence ID" value="NZ_BAABBO010000001.1"/>
</dbReference>
<protein>
    <recommendedName>
        <fullName evidence="2">FAS1 domain-containing protein</fullName>
    </recommendedName>
</protein>
<dbReference type="Proteomes" id="UP001501337">
    <property type="component" value="Unassembled WGS sequence"/>
</dbReference>